<comment type="caution">
    <text evidence="1">The sequence shown here is derived from an EMBL/GenBank/DDBJ whole genome shotgun (WGS) entry which is preliminary data.</text>
</comment>
<protein>
    <submittedName>
        <fullName evidence="1">Uncharacterized protein</fullName>
    </submittedName>
</protein>
<reference evidence="1 2" key="1">
    <citation type="journal article" date="2019" name="G3 (Bethesda)">
        <title>Sequencing of a Wild Apple (Malus baccata) Genome Unravels the Differences Between Cultivated and Wild Apple Species Regarding Disease Resistance and Cold Tolerance.</title>
        <authorList>
            <person name="Chen X."/>
        </authorList>
    </citation>
    <scope>NUCLEOTIDE SEQUENCE [LARGE SCALE GENOMIC DNA]</scope>
    <source>
        <strain evidence="2">cv. Shandingzi</strain>
        <tissue evidence="1">Leaves</tissue>
    </source>
</reference>
<sequence length="126" mass="14397">MPYNLPIRLRVVHSHQNKQCYEWHSCIFIRERITPCDQCVSFLRLCIRPYESTLGVCTIYCNKPRGSGWVVSCYNLFDAMVDALLAAIEKSGGVMSVLWWRRVVGLRTGLEISPLQNLLGHITGIL</sequence>
<proteinExistence type="predicted"/>
<dbReference type="EMBL" id="VIEB01001442">
    <property type="protein sequence ID" value="TQD72130.1"/>
    <property type="molecule type" value="Genomic_DNA"/>
</dbReference>
<evidence type="ECO:0000313" key="1">
    <source>
        <dbReference type="EMBL" id="TQD72130.1"/>
    </source>
</evidence>
<dbReference type="AlphaFoldDB" id="A0A540KDD5"/>
<keyword evidence="2" id="KW-1185">Reference proteome</keyword>
<dbReference type="Proteomes" id="UP000315295">
    <property type="component" value="Unassembled WGS sequence"/>
</dbReference>
<gene>
    <name evidence="1" type="ORF">C1H46_042329</name>
</gene>
<name>A0A540KDD5_MALBA</name>
<evidence type="ECO:0000313" key="2">
    <source>
        <dbReference type="Proteomes" id="UP000315295"/>
    </source>
</evidence>
<accession>A0A540KDD5</accession>
<organism evidence="1 2">
    <name type="scientific">Malus baccata</name>
    <name type="common">Siberian crab apple</name>
    <name type="synonym">Pyrus baccata</name>
    <dbReference type="NCBI Taxonomy" id="106549"/>
    <lineage>
        <taxon>Eukaryota</taxon>
        <taxon>Viridiplantae</taxon>
        <taxon>Streptophyta</taxon>
        <taxon>Embryophyta</taxon>
        <taxon>Tracheophyta</taxon>
        <taxon>Spermatophyta</taxon>
        <taxon>Magnoliopsida</taxon>
        <taxon>eudicotyledons</taxon>
        <taxon>Gunneridae</taxon>
        <taxon>Pentapetalae</taxon>
        <taxon>rosids</taxon>
        <taxon>fabids</taxon>
        <taxon>Rosales</taxon>
        <taxon>Rosaceae</taxon>
        <taxon>Amygdaloideae</taxon>
        <taxon>Maleae</taxon>
        <taxon>Malus</taxon>
    </lineage>
</organism>